<keyword evidence="4" id="KW-1185">Reference proteome</keyword>
<dbReference type="EMBL" id="PQXO01000025">
    <property type="protein sequence ID" value="TGO91520.1"/>
    <property type="molecule type" value="Genomic_DNA"/>
</dbReference>
<dbReference type="SUPFAM" id="SSF57997">
    <property type="entry name" value="Tropomyosin"/>
    <property type="match status" value="1"/>
</dbReference>
<gene>
    <name evidence="3" type="ORF">BPOR_0025g00140</name>
</gene>
<feature type="compositionally biased region" description="Acidic residues" evidence="2">
    <location>
        <begin position="10"/>
        <end position="22"/>
    </location>
</feature>
<evidence type="ECO:0000256" key="1">
    <source>
        <dbReference type="SAM" id="Coils"/>
    </source>
</evidence>
<name>A0A4Z1L3X7_9HELO</name>
<proteinExistence type="predicted"/>
<sequence length="145" mass="16719">MARYQFTFGDDNDDEEEEEEEEKKDSGSGGESESHPHPHPHLLHQTTLLLSSNREQTTLLLALQTLYTSHNTPTALPKTLLHRVHTLSKTTDSITWYRALIDTQEREISEAETGRQVVEREGKEMERKMMEMENKLGNLEKEIEG</sequence>
<accession>A0A4Z1L3X7</accession>
<keyword evidence="1" id="KW-0175">Coiled coil</keyword>
<reference evidence="3 4" key="1">
    <citation type="submission" date="2017-12" db="EMBL/GenBank/DDBJ databases">
        <title>Comparative genomics of Botrytis spp.</title>
        <authorList>
            <person name="Valero-Jimenez C.A."/>
            <person name="Tapia P."/>
            <person name="Veloso J."/>
            <person name="Silva-Moreno E."/>
            <person name="Staats M."/>
            <person name="Valdes J.H."/>
            <person name="Van Kan J.A.L."/>
        </authorList>
    </citation>
    <scope>NUCLEOTIDE SEQUENCE [LARGE SCALE GENOMIC DNA]</scope>
    <source>
        <strain evidence="3 4">MUCL3349</strain>
    </source>
</reference>
<evidence type="ECO:0000313" key="4">
    <source>
        <dbReference type="Proteomes" id="UP000297280"/>
    </source>
</evidence>
<dbReference type="Proteomes" id="UP000297280">
    <property type="component" value="Unassembled WGS sequence"/>
</dbReference>
<dbReference type="AlphaFoldDB" id="A0A4Z1L3X7"/>
<feature type="coiled-coil region" evidence="1">
    <location>
        <begin position="101"/>
        <end position="142"/>
    </location>
</feature>
<organism evidence="3 4">
    <name type="scientific">Botrytis porri</name>
    <dbReference type="NCBI Taxonomy" id="87229"/>
    <lineage>
        <taxon>Eukaryota</taxon>
        <taxon>Fungi</taxon>
        <taxon>Dikarya</taxon>
        <taxon>Ascomycota</taxon>
        <taxon>Pezizomycotina</taxon>
        <taxon>Leotiomycetes</taxon>
        <taxon>Helotiales</taxon>
        <taxon>Sclerotiniaceae</taxon>
        <taxon>Botrytis</taxon>
    </lineage>
</organism>
<comment type="caution">
    <text evidence="3">The sequence shown here is derived from an EMBL/GenBank/DDBJ whole genome shotgun (WGS) entry which is preliminary data.</text>
</comment>
<protein>
    <submittedName>
        <fullName evidence="3">Uncharacterized protein</fullName>
    </submittedName>
</protein>
<evidence type="ECO:0000313" key="3">
    <source>
        <dbReference type="EMBL" id="TGO91520.1"/>
    </source>
</evidence>
<feature type="region of interest" description="Disordered" evidence="2">
    <location>
        <begin position="1"/>
        <end position="45"/>
    </location>
</feature>
<evidence type="ECO:0000256" key="2">
    <source>
        <dbReference type="SAM" id="MobiDB-lite"/>
    </source>
</evidence>